<feature type="transmembrane region" description="Helical" evidence="1">
    <location>
        <begin position="139"/>
        <end position="163"/>
    </location>
</feature>
<gene>
    <name evidence="2" type="ORF">CLRAG_39320</name>
</gene>
<sequence>MLKLIKCEFWKLKRKKFIQLVIAAAFMFPIPLTYYALKPSVMQRYNGPADAFNGLFNDVLGFGMQFLLPSVIGIIAAILFFMERDSNTFKSLKTIPVTIEQMIFAKISVLFIFSIIFCVTSTIATALCGMMVFKVNGMLLKLLMSVEIGIFIAAGTLPLIVLVVFFSRTYIFSILLCVFYSILSLSATSLYNTLPKSILWLIPMSLTEFWSAGFMARHTKMNLSELSGLIPSTLCVVTILFIMAVVSIYLAIRLYKKWEE</sequence>
<dbReference type="PANTHER" id="PTHR37305">
    <property type="entry name" value="INTEGRAL MEMBRANE PROTEIN-RELATED"/>
    <property type="match status" value="1"/>
</dbReference>
<feature type="transmembrane region" description="Helical" evidence="1">
    <location>
        <begin position="103"/>
        <end position="133"/>
    </location>
</feature>
<keyword evidence="1" id="KW-0812">Transmembrane</keyword>
<proteinExistence type="predicted"/>
<evidence type="ECO:0000256" key="1">
    <source>
        <dbReference type="SAM" id="Phobius"/>
    </source>
</evidence>
<dbReference type="Proteomes" id="UP000093954">
    <property type="component" value="Unassembled WGS sequence"/>
</dbReference>
<feature type="transmembrane region" description="Helical" evidence="1">
    <location>
        <begin position="228"/>
        <end position="252"/>
    </location>
</feature>
<dbReference type="EMBL" id="LROS01000079">
    <property type="protein sequence ID" value="OBR89670.1"/>
    <property type="molecule type" value="Genomic_DNA"/>
</dbReference>
<feature type="transmembrane region" description="Helical" evidence="1">
    <location>
        <begin position="20"/>
        <end position="37"/>
    </location>
</feature>
<name>A0A1A6AHW9_9CLOT</name>
<feature type="transmembrane region" description="Helical" evidence="1">
    <location>
        <begin position="62"/>
        <end position="82"/>
    </location>
</feature>
<keyword evidence="3" id="KW-1185">Reference proteome</keyword>
<protein>
    <submittedName>
        <fullName evidence="2">ABC-2 family transporter protein</fullName>
    </submittedName>
</protein>
<reference evidence="2 3" key="1">
    <citation type="journal article" date="2012" name="Front. Microbiol.">
        <title>Draft Genome Sequence of the Virulent Strain 01-B526 of the Fish Pathogen Aeromonas salmonicida.</title>
        <authorList>
            <person name="Charette S.J."/>
            <person name="Brochu F."/>
            <person name="Boyle B."/>
            <person name="Filion G."/>
            <person name="Tanaka K.H."/>
            <person name="Derome N."/>
        </authorList>
    </citation>
    <scope>NUCLEOTIDE SEQUENCE [LARGE SCALE GENOMIC DNA]</scope>
    <source>
        <strain evidence="2 3">P11</strain>
    </source>
</reference>
<dbReference type="AlphaFoldDB" id="A0A1A6AHW9"/>
<organism evidence="2 3">
    <name type="scientific">Clostridium ragsdalei P11</name>
    <dbReference type="NCBI Taxonomy" id="1353534"/>
    <lineage>
        <taxon>Bacteria</taxon>
        <taxon>Bacillati</taxon>
        <taxon>Bacillota</taxon>
        <taxon>Clostridia</taxon>
        <taxon>Eubacteriales</taxon>
        <taxon>Clostridiaceae</taxon>
        <taxon>Clostridium</taxon>
    </lineage>
</organism>
<feature type="transmembrane region" description="Helical" evidence="1">
    <location>
        <begin position="170"/>
        <end position="191"/>
    </location>
</feature>
<keyword evidence="1" id="KW-0472">Membrane</keyword>
<evidence type="ECO:0000313" key="3">
    <source>
        <dbReference type="Proteomes" id="UP000093954"/>
    </source>
</evidence>
<accession>A0A1A6AHW9</accession>
<keyword evidence="1" id="KW-1133">Transmembrane helix</keyword>
<dbReference type="PANTHER" id="PTHR37305:SF1">
    <property type="entry name" value="MEMBRANE PROTEIN"/>
    <property type="match status" value="1"/>
</dbReference>
<evidence type="ECO:0000313" key="2">
    <source>
        <dbReference type="EMBL" id="OBR89670.1"/>
    </source>
</evidence>
<comment type="caution">
    <text evidence="2">The sequence shown here is derived from an EMBL/GenBank/DDBJ whole genome shotgun (WGS) entry which is preliminary data.</text>
</comment>
<dbReference type="PATRIC" id="fig|1353534.3.peg.4004"/>
<dbReference type="RefSeq" id="WP_065079949.1">
    <property type="nucleotide sequence ID" value="NZ_LROS01000079.1"/>
</dbReference>
<dbReference type="Pfam" id="PF12730">
    <property type="entry name" value="ABC2_membrane_4"/>
    <property type="match status" value="1"/>
</dbReference>